<organism evidence="2 3">
    <name type="scientific">Venturia nashicola</name>
    <dbReference type="NCBI Taxonomy" id="86259"/>
    <lineage>
        <taxon>Eukaryota</taxon>
        <taxon>Fungi</taxon>
        <taxon>Dikarya</taxon>
        <taxon>Ascomycota</taxon>
        <taxon>Pezizomycotina</taxon>
        <taxon>Dothideomycetes</taxon>
        <taxon>Pleosporomycetidae</taxon>
        <taxon>Venturiales</taxon>
        <taxon>Venturiaceae</taxon>
        <taxon>Venturia</taxon>
    </lineage>
</organism>
<feature type="signal peptide" evidence="1">
    <location>
        <begin position="1"/>
        <end position="20"/>
    </location>
</feature>
<dbReference type="EMBL" id="SNSC02000001">
    <property type="protein sequence ID" value="TID27312.1"/>
    <property type="molecule type" value="Genomic_DNA"/>
</dbReference>
<comment type="caution">
    <text evidence="2">The sequence shown here is derived from an EMBL/GenBank/DDBJ whole genome shotgun (WGS) entry which is preliminary data.</text>
</comment>
<protein>
    <submittedName>
        <fullName evidence="2">Uncharacterized protein</fullName>
    </submittedName>
</protein>
<evidence type="ECO:0000313" key="2">
    <source>
        <dbReference type="EMBL" id="TID27312.1"/>
    </source>
</evidence>
<dbReference type="Proteomes" id="UP000298493">
    <property type="component" value="Unassembled WGS sequence"/>
</dbReference>
<accession>A0A4Z1PVV0</accession>
<evidence type="ECO:0000313" key="3">
    <source>
        <dbReference type="Proteomes" id="UP000298493"/>
    </source>
</evidence>
<feature type="chain" id="PRO_5021268139" evidence="1">
    <location>
        <begin position="21"/>
        <end position="163"/>
    </location>
</feature>
<keyword evidence="1" id="KW-0732">Signal</keyword>
<keyword evidence="3" id="KW-1185">Reference proteome</keyword>
<dbReference type="AlphaFoldDB" id="A0A4Z1PVV0"/>
<proteinExistence type="predicted"/>
<name>A0A4Z1PVV0_9PEZI</name>
<sequence>MLLTNLIALMALVVTQLTSAAIADTTELTITRGDRLSVMPKGFLSAADAPHGDCEYSGIIPGVWYTGQCRTGIHYDPDRNLASKVGLCVVPGLIYPDGSPVDGILCDIRWMGRANDSNQKACANYEDSQFACKHDGDSCQIYHLAEDPTLSVAHCQWPNTILN</sequence>
<evidence type="ECO:0000256" key="1">
    <source>
        <dbReference type="SAM" id="SignalP"/>
    </source>
</evidence>
<gene>
    <name evidence="2" type="ORF">E6O75_ATG00079</name>
</gene>
<dbReference type="OrthoDB" id="10300173at2759"/>
<reference evidence="2 3" key="1">
    <citation type="submission" date="2019-04" db="EMBL/GenBank/DDBJ databases">
        <title>High contiguity whole genome sequence and gene annotation resource for two Venturia nashicola isolates.</title>
        <authorList>
            <person name="Prokchorchik M."/>
            <person name="Won K."/>
            <person name="Lee Y."/>
            <person name="Choi E.D."/>
            <person name="Segonzac C."/>
            <person name="Sohn K.H."/>
        </authorList>
    </citation>
    <scope>NUCLEOTIDE SEQUENCE [LARGE SCALE GENOMIC DNA]</scope>
    <source>
        <strain evidence="2 3">PRI2</strain>
    </source>
</reference>